<evidence type="ECO:0000313" key="5">
    <source>
        <dbReference type="EMBL" id="CAG8827810.1"/>
    </source>
</evidence>
<proteinExistence type="predicted"/>
<dbReference type="SUPFAM" id="SSF52172">
    <property type="entry name" value="CheY-like"/>
    <property type="match status" value="1"/>
</dbReference>
<evidence type="ECO:0000256" key="2">
    <source>
        <dbReference type="SAM" id="Coils"/>
    </source>
</evidence>
<dbReference type="Pfam" id="PF00072">
    <property type="entry name" value="Response_reg"/>
    <property type="match status" value="1"/>
</dbReference>
<organism evidence="5 6">
    <name type="scientific">Gigaspora margarita</name>
    <dbReference type="NCBI Taxonomy" id="4874"/>
    <lineage>
        <taxon>Eukaryota</taxon>
        <taxon>Fungi</taxon>
        <taxon>Fungi incertae sedis</taxon>
        <taxon>Mucoromycota</taxon>
        <taxon>Glomeromycotina</taxon>
        <taxon>Glomeromycetes</taxon>
        <taxon>Diversisporales</taxon>
        <taxon>Gigasporaceae</taxon>
        <taxon>Gigaspora</taxon>
    </lineage>
</organism>
<dbReference type="InterPro" id="IPR011006">
    <property type="entry name" value="CheY-like_superfamily"/>
</dbReference>
<feature type="non-terminal residue" evidence="5">
    <location>
        <position position="1"/>
    </location>
</feature>
<keyword evidence="1" id="KW-0597">Phosphoprotein</keyword>
<feature type="compositionally biased region" description="Basic and acidic residues" evidence="3">
    <location>
        <begin position="250"/>
        <end position="275"/>
    </location>
</feature>
<sequence>VDDNLITGKILLKILTNEFKHQIKFISSSSEALNLLSQDIYDLVFMDIDMPEKSGVKTCMQKAKQQQLHFSEEEKRKKKEKIKEENRRRLKEELEKKAILLDSETGIFDYVIESIYNTVKSDEAEEIANTIKIKVEDIENSIYTPKNRPKGRYQARVRDLYTKMTQSQLWDIVSKLGKVKKIINTWAIPINNKPLVRILLEKEEFANYKDKVKALNMRIRYFTKKLECKEDIEQKMQEVPNKESSNSTNNKKELTRSDTKADKRNGIAEKNNTET</sequence>
<keyword evidence="2" id="KW-0175">Coiled coil</keyword>
<dbReference type="EMBL" id="CAJVQB010039873">
    <property type="protein sequence ID" value="CAG8827810.1"/>
    <property type="molecule type" value="Genomic_DNA"/>
</dbReference>
<accession>A0ABN7WD11</accession>
<evidence type="ECO:0000256" key="1">
    <source>
        <dbReference type="PROSITE-ProRule" id="PRU00169"/>
    </source>
</evidence>
<gene>
    <name evidence="5" type="ORF">GMARGA_LOCUS29523</name>
</gene>
<dbReference type="Gene3D" id="3.40.50.2300">
    <property type="match status" value="1"/>
</dbReference>
<feature type="region of interest" description="Disordered" evidence="3">
    <location>
        <begin position="236"/>
        <end position="275"/>
    </location>
</feature>
<evidence type="ECO:0000313" key="6">
    <source>
        <dbReference type="Proteomes" id="UP000789901"/>
    </source>
</evidence>
<name>A0ABN7WD11_GIGMA</name>
<feature type="modified residue" description="4-aspartylphosphate" evidence="1">
    <location>
        <position position="47"/>
    </location>
</feature>
<dbReference type="PROSITE" id="PS50110">
    <property type="entry name" value="RESPONSE_REGULATORY"/>
    <property type="match status" value="1"/>
</dbReference>
<feature type="domain" description="Response regulatory" evidence="4">
    <location>
        <begin position="1"/>
        <end position="135"/>
    </location>
</feature>
<evidence type="ECO:0000256" key="3">
    <source>
        <dbReference type="SAM" id="MobiDB-lite"/>
    </source>
</evidence>
<reference evidence="5 6" key="1">
    <citation type="submission" date="2021-06" db="EMBL/GenBank/DDBJ databases">
        <authorList>
            <person name="Kallberg Y."/>
            <person name="Tangrot J."/>
            <person name="Rosling A."/>
        </authorList>
    </citation>
    <scope>NUCLEOTIDE SEQUENCE [LARGE SCALE GENOMIC DNA]</scope>
    <source>
        <strain evidence="5 6">120-4 pot B 10/14</strain>
    </source>
</reference>
<feature type="coiled-coil region" evidence="2">
    <location>
        <begin position="68"/>
        <end position="96"/>
    </location>
</feature>
<evidence type="ECO:0000259" key="4">
    <source>
        <dbReference type="PROSITE" id="PS50110"/>
    </source>
</evidence>
<comment type="caution">
    <text evidence="5">The sequence shown here is derived from an EMBL/GenBank/DDBJ whole genome shotgun (WGS) entry which is preliminary data.</text>
</comment>
<protein>
    <submittedName>
        <fullName evidence="5">25542_t:CDS:1</fullName>
    </submittedName>
</protein>
<dbReference type="Proteomes" id="UP000789901">
    <property type="component" value="Unassembled WGS sequence"/>
</dbReference>
<keyword evidence="6" id="KW-1185">Reference proteome</keyword>
<dbReference type="InterPro" id="IPR001789">
    <property type="entry name" value="Sig_transdc_resp-reg_receiver"/>
</dbReference>